<evidence type="ECO:0000313" key="1">
    <source>
        <dbReference type="EMBL" id="ETO31780.1"/>
    </source>
</evidence>
<accession>X6NZP2</accession>
<name>X6NZP2_RETFI</name>
<evidence type="ECO:0000313" key="2">
    <source>
        <dbReference type="Proteomes" id="UP000023152"/>
    </source>
</evidence>
<keyword evidence="2" id="KW-1185">Reference proteome</keyword>
<protein>
    <recommendedName>
        <fullName evidence="3">C3H1-type domain-containing protein</fullName>
    </recommendedName>
</protein>
<organism evidence="1 2">
    <name type="scientific">Reticulomyxa filosa</name>
    <dbReference type="NCBI Taxonomy" id="46433"/>
    <lineage>
        <taxon>Eukaryota</taxon>
        <taxon>Sar</taxon>
        <taxon>Rhizaria</taxon>
        <taxon>Retaria</taxon>
        <taxon>Foraminifera</taxon>
        <taxon>Monothalamids</taxon>
        <taxon>Reticulomyxidae</taxon>
        <taxon>Reticulomyxa</taxon>
    </lineage>
</organism>
<dbReference type="Proteomes" id="UP000023152">
    <property type="component" value="Unassembled WGS sequence"/>
</dbReference>
<reference evidence="1 2" key="1">
    <citation type="journal article" date="2013" name="Curr. Biol.">
        <title>The Genome of the Foraminiferan Reticulomyxa filosa.</title>
        <authorList>
            <person name="Glockner G."/>
            <person name="Hulsmann N."/>
            <person name="Schleicher M."/>
            <person name="Noegel A.A."/>
            <person name="Eichinger L."/>
            <person name="Gallinger C."/>
            <person name="Pawlowski J."/>
            <person name="Sierra R."/>
            <person name="Euteneuer U."/>
            <person name="Pillet L."/>
            <person name="Moustafa A."/>
            <person name="Platzer M."/>
            <person name="Groth M."/>
            <person name="Szafranski K."/>
            <person name="Schliwa M."/>
        </authorList>
    </citation>
    <scope>NUCLEOTIDE SEQUENCE [LARGE SCALE GENOMIC DNA]</scope>
</reference>
<evidence type="ECO:0008006" key="3">
    <source>
        <dbReference type="Google" id="ProtNLM"/>
    </source>
</evidence>
<dbReference type="EMBL" id="ASPP01004712">
    <property type="protein sequence ID" value="ETO31780.1"/>
    <property type="molecule type" value="Genomic_DNA"/>
</dbReference>
<dbReference type="AlphaFoldDB" id="X6NZP2"/>
<sequence length="145" mass="16777">MYGCRRGINCHWKHTMPVNPTVQFKILPPAKQDKEVLRDVYLRNCPKTVKTAIATTALLSQNMNTNQNVSANEKKPEDILEPELVEMLQKIKAQDVTNPSDFQTFFNKQTDHIVQSTYYPTNPYFAPINMSIIFQLTTYQTFSLF</sequence>
<gene>
    <name evidence="1" type="ORF">RFI_05341</name>
</gene>
<proteinExistence type="predicted"/>
<comment type="caution">
    <text evidence="1">The sequence shown here is derived from an EMBL/GenBank/DDBJ whole genome shotgun (WGS) entry which is preliminary data.</text>
</comment>